<sequence>MAQPGRPCAVLCPWPPLPSAARSARADLGRPRGGRAPRPRVDLVHRAPPLCAADVRGPRVGAGLPLMTSAASFFLCKNI</sequence>
<organism evidence="2 3">
    <name type="scientific">Oryza sativa subsp. japonica</name>
    <name type="common">Rice</name>
    <dbReference type="NCBI Taxonomy" id="39947"/>
    <lineage>
        <taxon>Eukaryota</taxon>
        <taxon>Viridiplantae</taxon>
        <taxon>Streptophyta</taxon>
        <taxon>Embryophyta</taxon>
        <taxon>Tracheophyta</taxon>
        <taxon>Spermatophyta</taxon>
        <taxon>Magnoliopsida</taxon>
        <taxon>Liliopsida</taxon>
        <taxon>Poales</taxon>
        <taxon>Poaceae</taxon>
        <taxon>BOP clade</taxon>
        <taxon>Oryzoideae</taxon>
        <taxon>Oryzeae</taxon>
        <taxon>Oryzinae</taxon>
        <taxon>Oryza</taxon>
        <taxon>Oryza sativa</taxon>
    </lineage>
</organism>
<reference evidence="3" key="2">
    <citation type="journal article" date="2008" name="Nucleic Acids Res.">
        <title>The rice annotation project database (RAP-DB): 2008 update.</title>
        <authorList>
            <consortium name="The rice annotation project (RAP)"/>
        </authorList>
    </citation>
    <scope>GENOME REANNOTATION</scope>
    <source>
        <strain evidence="3">cv. Nipponbare</strain>
    </source>
</reference>
<proteinExistence type="predicted"/>
<protein>
    <submittedName>
        <fullName evidence="2">Uncharacterized protein</fullName>
    </submittedName>
</protein>
<evidence type="ECO:0000313" key="2">
    <source>
        <dbReference type="EMBL" id="BAD69349.1"/>
    </source>
</evidence>
<dbReference type="EMBL" id="AP006584">
    <property type="protein sequence ID" value="BAD69349.1"/>
    <property type="molecule type" value="Genomic_DNA"/>
</dbReference>
<accession>Q5VMH6</accession>
<dbReference type="AlphaFoldDB" id="Q5VMH6"/>
<feature type="region of interest" description="Disordered" evidence="1">
    <location>
        <begin position="21"/>
        <end position="41"/>
    </location>
</feature>
<name>Q5VMH6_ORYSJ</name>
<dbReference type="Proteomes" id="UP000000763">
    <property type="component" value="Chromosome 6"/>
</dbReference>
<gene>
    <name evidence="2" type="primary">B1197G05.17</name>
</gene>
<evidence type="ECO:0000313" key="3">
    <source>
        <dbReference type="Proteomes" id="UP000000763"/>
    </source>
</evidence>
<reference evidence="3" key="1">
    <citation type="journal article" date="2005" name="Nature">
        <title>The map-based sequence of the rice genome.</title>
        <authorList>
            <consortium name="International rice genome sequencing project (IRGSP)"/>
            <person name="Matsumoto T."/>
            <person name="Wu J."/>
            <person name="Kanamori H."/>
            <person name="Katayose Y."/>
            <person name="Fujisawa M."/>
            <person name="Namiki N."/>
            <person name="Mizuno H."/>
            <person name="Yamamoto K."/>
            <person name="Antonio B.A."/>
            <person name="Baba T."/>
            <person name="Sakata K."/>
            <person name="Nagamura Y."/>
            <person name="Aoki H."/>
            <person name="Arikawa K."/>
            <person name="Arita K."/>
            <person name="Bito T."/>
            <person name="Chiden Y."/>
            <person name="Fujitsuka N."/>
            <person name="Fukunaka R."/>
            <person name="Hamada M."/>
            <person name="Harada C."/>
            <person name="Hayashi A."/>
            <person name="Hijishita S."/>
            <person name="Honda M."/>
            <person name="Hosokawa S."/>
            <person name="Ichikawa Y."/>
            <person name="Idonuma A."/>
            <person name="Iijima M."/>
            <person name="Ikeda M."/>
            <person name="Ikeno M."/>
            <person name="Ito K."/>
            <person name="Ito S."/>
            <person name="Ito T."/>
            <person name="Ito Y."/>
            <person name="Ito Y."/>
            <person name="Iwabuchi A."/>
            <person name="Kamiya K."/>
            <person name="Karasawa W."/>
            <person name="Kurita K."/>
            <person name="Katagiri S."/>
            <person name="Kikuta A."/>
            <person name="Kobayashi H."/>
            <person name="Kobayashi N."/>
            <person name="Machita K."/>
            <person name="Maehara T."/>
            <person name="Masukawa M."/>
            <person name="Mizubayashi T."/>
            <person name="Mukai Y."/>
            <person name="Nagasaki H."/>
            <person name="Nagata Y."/>
            <person name="Naito S."/>
            <person name="Nakashima M."/>
            <person name="Nakama Y."/>
            <person name="Nakamichi Y."/>
            <person name="Nakamura M."/>
            <person name="Meguro A."/>
            <person name="Negishi M."/>
            <person name="Ohta I."/>
            <person name="Ohta T."/>
            <person name="Okamoto M."/>
            <person name="Ono N."/>
            <person name="Saji S."/>
            <person name="Sakaguchi M."/>
            <person name="Sakai K."/>
            <person name="Shibata M."/>
            <person name="Shimokawa T."/>
            <person name="Song J."/>
            <person name="Takazaki Y."/>
            <person name="Terasawa K."/>
            <person name="Tsugane M."/>
            <person name="Tsuji K."/>
            <person name="Ueda S."/>
            <person name="Waki K."/>
            <person name="Yamagata H."/>
            <person name="Yamamoto M."/>
            <person name="Yamamoto S."/>
            <person name="Yamane H."/>
            <person name="Yoshiki S."/>
            <person name="Yoshihara R."/>
            <person name="Yukawa K."/>
            <person name="Zhong H."/>
            <person name="Yano M."/>
            <person name="Yuan Q."/>
            <person name="Ouyang S."/>
            <person name="Liu J."/>
            <person name="Jones K.M."/>
            <person name="Gansberger K."/>
            <person name="Moffat K."/>
            <person name="Hill J."/>
            <person name="Bera J."/>
            <person name="Fadrosh D."/>
            <person name="Jin S."/>
            <person name="Johri S."/>
            <person name="Kim M."/>
            <person name="Overton L."/>
            <person name="Reardon M."/>
            <person name="Tsitrin T."/>
            <person name="Vuong H."/>
            <person name="Weaver B."/>
            <person name="Ciecko A."/>
            <person name="Tallon L."/>
            <person name="Jackson J."/>
            <person name="Pai G."/>
            <person name="Aken S.V."/>
            <person name="Utterback T."/>
            <person name="Reidmuller S."/>
            <person name="Feldblyum T."/>
            <person name="Hsiao J."/>
            <person name="Zismann V."/>
            <person name="Iobst S."/>
            <person name="de Vazeille A.R."/>
            <person name="Buell C.R."/>
            <person name="Ying K."/>
            <person name="Li Y."/>
            <person name="Lu T."/>
            <person name="Huang Y."/>
            <person name="Zhao Q."/>
            <person name="Feng Q."/>
            <person name="Zhang L."/>
            <person name="Zhu J."/>
            <person name="Weng Q."/>
            <person name="Mu J."/>
            <person name="Lu Y."/>
            <person name="Fan D."/>
            <person name="Liu Y."/>
            <person name="Guan J."/>
            <person name="Zhang Y."/>
            <person name="Yu S."/>
            <person name="Liu X."/>
            <person name="Zhang Y."/>
            <person name="Hong G."/>
            <person name="Han B."/>
            <person name="Choisne N."/>
            <person name="Demange N."/>
            <person name="Orjeda G."/>
            <person name="Samain S."/>
            <person name="Cattolico L."/>
            <person name="Pelletier E."/>
            <person name="Couloux A."/>
            <person name="Segurens B."/>
            <person name="Wincker P."/>
            <person name="D'Hont A."/>
            <person name="Scarpelli C."/>
            <person name="Weissenbach J."/>
            <person name="Salanoubat M."/>
            <person name="Quetier F."/>
            <person name="Yu Y."/>
            <person name="Kim H.R."/>
            <person name="Rambo T."/>
            <person name="Currie J."/>
            <person name="Collura K."/>
            <person name="Luo M."/>
            <person name="Yang T."/>
            <person name="Ammiraju J.S.S."/>
            <person name="Engler F."/>
            <person name="Soderlund C."/>
            <person name="Wing R.A."/>
            <person name="Palmer L.E."/>
            <person name="de la Bastide M."/>
            <person name="Spiegel L."/>
            <person name="Nascimento L."/>
            <person name="Zutavern T."/>
            <person name="O'Shaughnessy A."/>
            <person name="Dike S."/>
            <person name="Dedhia N."/>
            <person name="Preston R."/>
            <person name="Balija V."/>
            <person name="McCombie W.R."/>
            <person name="Chow T."/>
            <person name="Chen H."/>
            <person name="Chung M."/>
            <person name="Chen C."/>
            <person name="Shaw J."/>
            <person name="Wu H."/>
            <person name="Hsiao K."/>
            <person name="Chao Y."/>
            <person name="Chu M."/>
            <person name="Cheng C."/>
            <person name="Hour A."/>
            <person name="Lee P."/>
            <person name="Lin S."/>
            <person name="Lin Y."/>
            <person name="Liou J."/>
            <person name="Liu S."/>
            <person name="Hsing Y."/>
            <person name="Raghuvanshi S."/>
            <person name="Mohanty A."/>
            <person name="Bharti A.K."/>
            <person name="Gaur A."/>
            <person name="Gupta V."/>
            <person name="Kumar D."/>
            <person name="Ravi V."/>
            <person name="Vij S."/>
            <person name="Kapur A."/>
            <person name="Khurana P."/>
            <person name="Khurana P."/>
            <person name="Khurana J.P."/>
            <person name="Tyagi A.K."/>
            <person name="Gaikwad K."/>
            <person name="Singh A."/>
            <person name="Dalal V."/>
            <person name="Srivastava S."/>
            <person name="Dixit A."/>
            <person name="Pal A.K."/>
            <person name="Ghazi I.A."/>
            <person name="Yadav M."/>
            <person name="Pandit A."/>
            <person name="Bhargava A."/>
            <person name="Sureshbabu K."/>
            <person name="Batra K."/>
            <person name="Sharma T.R."/>
            <person name="Mohapatra T."/>
            <person name="Singh N.K."/>
            <person name="Messing J."/>
            <person name="Nelson A.B."/>
            <person name="Fuks G."/>
            <person name="Kavchok S."/>
            <person name="Keizer G."/>
            <person name="Linton E."/>
            <person name="Llaca V."/>
            <person name="Song R."/>
            <person name="Tanyolac B."/>
            <person name="Young S."/>
            <person name="Ho-Il K."/>
            <person name="Hahn J.H."/>
            <person name="Sangsakoo G."/>
            <person name="Vanavichit A."/>
            <person name="de Mattos Luiz.A.T."/>
            <person name="Zimmer P.D."/>
            <person name="Malone G."/>
            <person name="Dellagostin O."/>
            <person name="de Oliveira A.C."/>
            <person name="Bevan M."/>
            <person name="Bancroft I."/>
            <person name="Minx P."/>
            <person name="Cordum H."/>
            <person name="Wilson R."/>
            <person name="Cheng Z."/>
            <person name="Jin W."/>
            <person name="Jiang J."/>
            <person name="Leong S.A."/>
            <person name="Iwama H."/>
            <person name="Gojobori T."/>
            <person name="Itoh T."/>
            <person name="Niimura Y."/>
            <person name="Fujii Y."/>
            <person name="Habara T."/>
            <person name="Sakai H."/>
            <person name="Sato Y."/>
            <person name="Wilson G."/>
            <person name="Kumar K."/>
            <person name="McCouch S."/>
            <person name="Juretic N."/>
            <person name="Hoen D."/>
            <person name="Wright S."/>
            <person name="Bruskiewich R."/>
            <person name="Bureau T."/>
            <person name="Miyao A."/>
            <person name="Hirochika H."/>
            <person name="Nishikawa T."/>
            <person name="Kadowaki K."/>
            <person name="Sugiura M."/>
            <person name="Burr B."/>
            <person name="Sasaki T."/>
        </authorList>
    </citation>
    <scope>NUCLEOTIDE SEQUENCE [LARGE SCALE GENOMIC DNA]</scope>
    <source>
        <strain evidence="3">cv. Nipponbare</strain>
    </source>
</reference>
<evidence type="ECO:0000256" key="1">
    <source>
        <dbReference type="SAM" id="MobiDB-lite"/>
    </source>
</evidence>